<comment type="caution">
    <text evidence="2">The sequence shown here is derived from an EMBL/GenBank/DDBJ whole genome shotgun (WGS) entry which is preliminary data.</text>
</comment>
<gene>
    <name evidence="2" type="ORF">GCM10017774_29750</name>
</gene>
<evidence type="ECO:0000256" key="1">
    <source>
        <dbReference type="SAM" id="SignalP"/>
    </source>
</evidence>
<reference evidence="3" key="1">
    <citation type="journal article" date="2019" name="Int. J. Syst. Evol. Microbiol.">
        <title>The Global Catalogue of Microorganisms (GCM) 10K type strain sequencing project: providing services to taxonomists for standard genome sequencing and annotation.</title>
        <authorList>
            <consortium name="The Broad Institute Genomics Platform"/>
            <consortium name="The Broad Institute Genome Sequencing Center for Infectious Disease"/>
            <person name="Wu L."/>
            <person name="Ma J."/>
        </authorList>
    </citation>
    <scope>NUCLEOTIDE SEQUENCE [LARGE SCALE GENOMIC DNA]</scope>
    <source>
        <strain evidence="3">CGMCC 4.7367</strain>
    </source>
</reference>
<name>A0ABQ3MER5_9PSEU</name>
<dbReference type="Proteomes" id="UP000605568">
    <property type="component" value="Unassembled WGS sequence"/>
</dbReference>
<feature type="signal peptide" evidence="1">
    <location>
        <begin position="1"/>
        <end position="24"/>
    </location>
</feature>
<accession>A0ABQ3MER5</accession>
<keyword evidence="1" id="KW-0732">Signal</keyword>
<sequence length="78" mass="7784">MLKKAGAAVAIAGAFLGIGSTAMADAPELDLTHQVGGVNLDDSEVVSDLNACFIDVNVIAVPVLSGNDSGLCANPDDK</sequence>
<evidence type="ECO:0000313" key="3">
    <source>
        <dbReference type="Proteomes" id="UP000605568"/>
    </source>
</evidence>
<dbReference type="EMBL" id="BNAR01000004">
    <property type="protein sequence ID" value="GHH38966.1"/>
    <property type="molecule type" value="Genomic_DNA"/>
</dbReference>
<evidence type="ECO:0008006" key="4">
    <source>
        <dbReference type="Google" id="ProtNLM"/>
    </source>
</evidence>
<evidence type="ECO:0000313" key="2">
    <source>
        <dbReference type="EMBL" id="GHH38966.1"/>
    </source>
</evidence>
<proteinExistence type="predicted"/>
<organism evidence="2 3">
    <name type="scientific">Lentzea cavernae</name>
    <dbReference type="NCBI Taxonomy" id="2020703"/>
    <lineage>
        <taxon>Bacteria</taxon>
        <taxon>Bacillati</taxon>
        <taxon>Actinomycetota</taxon>
        <taxon>Actinomycetes</taxon>
        <taxon>Pseudonocardiales</taxon>
        <taxon>Pseudonocardiaceae</taxon>
        <taxon>Lentzea</taxon>
    </lineage>
</organism>
<keyword evidence="3" id="KW-1185">Reference proteome</keyword>
<feature type="chain" id="PRO_5046023403" description="Small secreted domain" evidence="1">
    <location>
        <begin position="25"/>
        <end position="78"/>
    </location>
</feature>
<protein>
    <recommendedName>
        <fullName evidence="4">Small secreted domain</fullName>
    </recommendedName>
</protein>
<dbReference type="RefSeq" id="WP_191298506.1">
    <property type="nucleotide sequence ID" value="NZ_BNAR01000004.1"/>
</dbReference>